<dbReference type="PROSITE" id="PS50011">
    <property type="entry name" value="PROTEIN_KINASE_DOM"/>
    <property type="match status" value="1"/>
</dbReference>
<dbReference type="Pfam" id="PF14479">
    <property type="entry name" value="HeLo"/>
    <property type="match status" value="1"/>
</dbReference>
<accession>A0ABR4PW62</accession>
<reference evidence="2 3" key="1">
    <citation type="submission" date="2024-06" db="EMBL/GenBank/DDBJ databases">
        <title>Complete genome of Phlyctema vagabunda strain 19-DSS-EL-015.</title>
        <authorList>
            <person name="Fiorenzani C."/>
        </authorList>
    </citation>
    <scope>NUCLEOTIDE SEQUENCE [LARGE SCALE GENOMIC DNA]</scope>
    <source>
        <strain evidence="2 3">19-DSS-EL-015</strain>
    </source>
</reference>
<organism evidence="2 3">
    <name type="scientific">Phlyctema vagabunda</name>
    <dbReference type="NCBI Taxonomy" id="108571"/>
    <lineage>
        <taxon>Eukaryota</taxon>
        <taxon>Fungi</taxon>
        <taxon>Dikarya</taxon>
        <taxon>Ascomycota</taxon>
        <taxon>Pezizomycotina</taxon>
        <taxon>Leotiomycetes</taxon>
        <taxon>Helotiales</taxon>
        <taxon>Dermateaceae</taxon>
        <taxon>Phlyctema</taxon>
    </lineage>
</organism>
<dbReference type="GO" id="GO:0016301">
    <property type="term" value="F:kinase activity"/>
    <property type="evidence" value="ECO:0007669"/>
    <property type="project" value="UniProtKB-KW"/>
</dbReference>
<keyword evidence="2" id="KW-0418">Kinase</keyword>
<protein>
    <submittedName>
        <fullName evidence="2">Protein kinase</fullName>
    </submittedName>
</protein>
<dbReference type="Gene3D" id="1.20.120.1020">
    <property type="entry name" value="Prion-inhibition and propagation, HeLo domain"/>
    <property type="match status" value="1"/>
</dbReference>
<dbReference type="SUPFAM" id="SSF56112">
    <property type="entry name" value="Protein kinase-like (PK-like)"/>
    <property type="match status" value="1"/>
</dbReference>
<comment type="caution">
    <text evidence="2">The sequence shown here is derived from an EMBL/GenBank/DDBJ whole genome shotgun (WGS) entry which is preliminary data.</text>
</comment>
<feature type="domain" description="Protein kinase" evidence="1">
    <location>
        <begin position="210"/>
        <end position="525"/>
    </location>
</feature>
<dbReference type="InterPro" id="IPR038305">
    <property type="entry name" value="HeLo_sf"/>
</dbReference>
<evidence type="ECO:0000259" key="1">
    <source>
        <dbReference type="PROSITE" id="PS50011"/>
    </source>
</evidence>
<dbReference type="InterPro" id="IPR056002">
    <property type="entry name" value="DUF7580"/>
</dbReference>
<evidence type="ECO:0000313" key="3">
    <source>
        <dbReference type="Proteomes" id="UP001629113"/>
    </source>
</evidence>
<dbReference type="PANTHER" id="PTHR37542:SF3">
    <property type="entry name" value="PRION-INHIBITION AND PROPAGATION HELO DOMAIN-CONTAINING PROTEIN"/>
    <property type="match status" value="1"/>
</dbReference>
<sequence length="537" mass="60069">MEPVGLAIGVVGLLAGLKGAVDGFNLLRDIFDKENDLRFMAVGFQTETTTLERWGEHFRVHDQASCLLRDESPNVRTNIAHILAEITVAQQRASRYLVKYKVQNLKAPAVGSVDEAFFTNSAWIQQFRVARDKVKQSRRISWTTGDKDGLKKILAQLRAMNDDLWRLTRATEADAVRLVTAHLGGMRSDLSRLAVQQKIKEDPDSLLALSAQLRELEHGDVSVVAKQAIRLKSVTVPGSPTATEGRMLGYYTPDGGVPKPILVEWKGVEATSRFKDDIILRIKALGTLLSVSQAPEFHRPTCLGIFDDEDYEQSTRGARRIAFVFERPTEMNRVPKSLADLVQEASKTKLRPALGERFHLAYKLASAMSLLHASNWLHKSFRSDNILFKSNGSIAEPLILGFQYSRPRGDASLETQPRGKPEIDMYYHPDVPNGWSKVKDIYSLGIVLWEIANWRPAFEERFRKMTAQKVSDCLLEELEGDDGRVWDGLVGKVYMDVVRLCLKGDFGVASGNSDVEAQMLGTSFFLDVVSKLESCKA</sequence>
<gene>
    <name evidence="2" type="ORF">PVAG01_01101</name>
</gene>
<dbReference type="InterPro" id="IPR011009">
    <property type="entry name" value="Kinase-like_dom_sf"/>
</dbReference>
<name>A0ABR4PW62_9HELO</name>
<dbReference type="Pfam" id="PF24476">
    <property type="entry name" value="DUF7580"/>
    <property type="match status" value="1"/>
</dbReference>
<dbReference type="InterPro" id="IPR029498">
    <property type="entry name" value="HeLo_dom"/>
</dbReference>
<proteinExistence type="predicted"/>
<keyword evidence="3" id="KW-1185">Reference proteome</keyword>
<dbReference type="InterPro" id="IPR000719">
    <property type="entry name" value="Prot_kinase_dom"/>
</dbReference>
<dbReference type="Gene3D" id="1.10.510.10">
    <property type="entry name" value="Transferase(Phosphotransferase) domain 1"/>
    <property type="match status" value="1"/>
</dbReference>
<dbReference type="EMBL" id="JBFCZG010000001">
    <property type="protein sequence ID" value="KAL3427592.1"/>
    <property type="molecule type" value="Genomic_DNA"/>
</dbReference>
<evidence type="ECO:0000313" key="2">
    <source>
        <dbReference type="EMBL" id="KAL3427592.1"/>
    </source>
</evidence>
<dbReference type="PANTHER" id="PTHR37542">
    <property type="entry name" value="HELO DOMAIN-CONTAINING PROTEIN-RELATED"/>
    <property type="match status" value="1"/>
</dbReference>
<keyword evidence="2" id="KW-0808">Transferase</keyword>
<dbReference type="Proteomes" id="UP001629113">
    <property type="component" value="Unassembled WGS sequence"/>
</dbReference>